<dbReference type="InterPro" id="IPR016181">
    <property type="entry name" value="Acyl_CoA_acyltransferase"/>
</dbReference>
<evidence type="ECO:0000313" key="3">
    <source>
        <dbReference type="Proteomes" id="UP001168552"/>
    </source>
</evidence>
<dbReference type="Proteomes" id="UP001168552">
    <property type="component" value="Unassembled WGS sequence"/>
</dbReference>
<dbReference type="Gene3D" id="3.40.630.30">
    <property type="match status" value="1"/>
</dbReference>
<evidence type="ECO:0000313" key="2">
    <source>
        <dbReference type="EMBL" id="MDN4166849.1"/>
    </source>
</evidence>
<evidence type="ECO:0000259" key="1">
    <source>
        <dbReference type="PROSITE" id="PS51186"/>
    </source>
</evidence>
<dbReference type="SUPFAM" id="SSF55729">
    <property type="entry name" value="Acyl-CoA N-acyltransferases (Nat)"/>
    <property type="match status" value="1"/>
</dbReference>
<sequence>MQPLEIIIMNKFIPIRLESDLIEIHPLGEREFREMVRVVNDLYEILGDAETMKFIPEKLVKDRQEIELRLIGFVSNYEKEEGFTHFLSHKKYNKIIGGINIIPPKKIKIAYNISDEWFIEYYLNKTLWGKGIISGVLNAIVKNMQNQGINKISALCHPDNIASIHILNKIGFKDIETMILGQKYYRLIK</sequence>
<dbReference type="InterPro" id="IPR000182">
    <property type="entry name" value="GNAT_dom"/>
</dbReference>
<proteinExistence type="predicted"/>
<dbReference type="PROSITE" id="PS51186">
    <property type="entry name" value="GNAT"/>
    <property type="match status" value="1"/>
</dbReference>
<organism evidence="2 3">
    <name type="scientific">Shiella aurantiaca</name>
    <dbReference type="NCBI Taxonomy" id="3058365"/>
    <lineage>
        <taxon>Bacteria</taxon>
        <taxon>Pseudomonadati</taxon>
        <taxon>Bacteroidota</taxon>
        <taxon>Cytophagia</taxon>
        <taxon>Cytophagales</taxon>
        <taxon>Shiellaceae</taxon>
        <taxon>Shiella</taxon>
    </lineage>
</organism>
<feature type="domain" description="N-acetyltransferase" evidence="1">
    <location>
        <begin position="22"/>
        <end position="189"/>
    </location>
</feature>
<dbReference type="GO" id="GO:0016740">
    <property type="term" value="F:transferase activity"/>
    <property type="evidence" value="ECO:0007669"/>
    <property type="project" value="UniProtKB-KW"/>
</dbReference>
<name>A0ABT8F904_9BACT</name>
<comment type="caution">
    <text evidence="2">The sequence shown here is derived from an EMBL/GenBank/DDBJ whole genome shotgun (WGS) entry which is preliminary data.</text>
</comment>
<dbReference type="PANTHER" id="PTHR43792:SF1">
    <property type="entry name" value="N-ACETYLTRANSFERASE DOMAIN-CONTAINING PROTEIN"/>
    <property type="match status" value="1"/>
</dbReference>
<dbReference type="EC" id="2.-.-.-" evidence="2"/>
<dbReference type="InterPro" id="IPR051531">
    <property type="entry name" value="N-acetyltransferase"/>
</dbReference>
<protein>
    <submittedName>
        <fullName evidence="2">GNAT family protein</fullName>
        <ecNumber evidence="2">2.-.-.-</ecNumber>
    </submittedName>
</protein>
<dbReference type="Pfam" id="PF13302">
    <property type="entry name" value="Acetyltransf_3"/>
    <property type="match status" value="1"/>
</dbReference>
<keyword evidence="2" id="KW-0808">Transferase</keyword>
<dbReference type="EMBL" id="JAUHJS010000008">
    <property type="protein sequence ID" value="MDN4166849.1"/>
    <property type="molecule type" value="Genomic_DNA"/>
</dbReference>
<dbReference type="PANTHER" id="PTHR43792">
    <property type="entry name" value="GNAT FAMILY, PUTATIVE (AFU_ORTHOLOGUE AFUA_3G00765)-RELATED-RELATED"/>
    <property type="match status" value="1"/>
</dbReference>
<accession>A0ABT8F904</accession>
<keyword evidence="3" id="KW-1185">Reference proteome</keyword>
<gene>
    <name evidence="2" type="ORF">QWY31_15160</name>
</gene>
<reference evidence="2" key="1">
    <citation type="submission" date="2023-06" db="EMBL/GenBank/DDBJ databases">
        <title>Cytophagales bacterium Strain LB-30, isolated from soil.</title>
        <authorList>
            <person name="Liu B."/>
        </authorList>
    </citation>
    <scope>NUCLEOTIDE SEQUENCE</scope>
    <source>
        <strain evidence="2">LB-30</strain>
    </source>
</reference>